<dbReference type="InterPro" id="IPR011126">
    <property type="entry name" value="Hpr_kin/Pase_Hpr_N"/>
</dbReference>
<dbReference type="InterPro" id="IPR011104">
    <property type="entry name" value="Hpr_kin/Pase_C"/>
</dbReference>
<dbReference type="Gene3D" id="3.40.50.300">
    <property type="entry name" value="P-loop containing nucleotide triphosphate hydrolases"/>
    <property type="match status" value="1"/>
</dbReference>
<feature type="domain" description="HPr(Ser) kinase/phosphorylase N-terminal" evidence="10">
    <location>
        <begin position="11"/>
        <end position="134"/>
    </location>
</feature>
<proteinExistence type="inferred from homology"/>
<dbReference type="HOGENOM" id="CLU_052030_0_1_14"/>
<evidence type="ECO:0000313" key="12">
    <source>
        <dbReference type="EMBL" id="AGJ91034.1"/>
    </source>
</evidence>
<evidence type="ECO:0000259" key="11">
    <source>
        <dbReference type="Pfam" id="PF07475"/>
    </source>
</evidence>
<keyword evidence="7" id="KW-0067">ATP-binding</keyword>
<dbReference type="eggNOG" id="COG1493">
    <property type="taxonomic scope" value="Bacteria"/>
</dbReference>
<gene>
    <name evidence="12" type="primary">hprK</name>
    <name evidence="12" type="ORF">MPUT9231_6410</name>
</gene>
<dbReference type="EMBL" id="CP004357">
    <property type="protein sequence ID" value="AGJ91034.1"/>
    <property type="molecule type" value="Genomic_DNA"/>
</dbReference>
<evidence type="ECO:0000256" key="3">
    <source>
        <dbReference type="ARBA" id="ARBA00022527"/>
    </source>
</evidence>
<dbReference type="Pfam" id="PF02603">
    <property type="entry name" value="Hpr_kinase_N"/>
    <property type="match status" value="1"/>
</dbReference>
<dbReference type="PANTHER" id="PTHR30305:SF1">
    <property type="entry name" value="HPR KINASE_PHOSPHORYLASE"/>
    <property type="match status" value="1"/>
</dbReference>
<dbReference type="InterPro" id="IPR027417">
    <property type="entry name" value="P-loop_NTPase"/>
</dbReference>
<dbReference type="CDD" id="cd01918">
    <property type="entry name" value="HprK_C"/>
    <property type="match status" value="1"/>
</dbReference>
<evidence type="ECO:0000256" key="6">
    <source>
        <dbReference type="ARBA" id="ARBA00022777"/>
    </source>
</evidence>
<dbReference type="AlphaFoldDB" id="M9WI45"/>
<evidence type="ECO:0000256" key="8">
    <source>
        <dbReference type="ARBA" id="ARBA00023268"/>
    </source>
</evidence>
<dbReference type="PANTHER" id="PTHR30305">
    <property type="entry name" value="PROTEIN YJDM-RELATED"/>
    <property type="match status" value="1"/>
</dbReference>
<feature type="domain" description="HPr kinase/phosphorylase C-terminal" evidence="11">
    <location>
        <begin position="140"/>
        <end position="298"/>
    </location>
</feature>
<keyword evidence="3" id="KW-0723">Serine/threonine-protein kinase</keyword>
<keyword evidence="6 12" id="KW-0418">Kinase</keyword>
<keyword evidence="5" id="KW-0547">Nucleotide-binding</keyword>
<evidence type="ECO:0000256" key="2">
    <source>
        <dbReference type="ARBA" id="ARBA00006883"/>
    </source>
</evidence>
<dbReference type="SUPFAM" id="SSF53795">
    <property type="entry name" value="PEP carboxykinase-like"/>
    <property type="match status" value="1"/>
</dbReference>
<dbReference type="GO" id="GO:0000155">
    <property type="term" value="F:phosphorelay sensor kinase activity"/>
    <property type="evidence" value="ECO:0007669"/>
    <property type="project" value="InterPro"/>
</dbReference>
<evidence type="ECO:0000313" key="13">
    <source>
        <dbReference type="Proteomes" id="UP000012984"/>
    </source>
</evidence>
<dbReference type="SUPFAM" id="SSF75138">
    <property type="entry name" value="HprK N-terminal domain-like"/>
    <property type="match status" value="1"/>
</dbReference>
<dbReference type="PATRIC" id="fig|1292033.3.peg.627"/>
<reference evidence="12 13" key="1">
    <citation type="journal article" date="2013" name="Genome Announc.">
        <title>Complete Genome Sequence of Mycoplasma putrefaciens Strain 9231, One of the Agents of Contagious Agalactia in Goats.</title>
        <authorList>
            <person name="Dupuy V."/>
            <person name="Sirand-Pugnet P."/>
            <person name="Baranowski E."/>
            <person name="Barre A."/>
            <person name="Breton M."/>
            <person name="Couture C."/>
            <person name="Dordet-Frisoni E."/>
            <person name="Gaurivaud P."/>
            <person name="Jacob D."/>
            <person name="Lemaitre C."/>
            <person name="Manso-Silvan L."/>
            <person name="Nikolski M."/>
            <person name="Nouvel L.X."/>
            <person name="Poumarat F."/>
            <person name="Tardy F."/>
            <person name="Thebault P."/>
            <person name="Theil S."/>
            <person name="Citti C."/>
            <person name="Blanchard A."/>
            <person name="Thiaucourt F."/>
        </authorList>
    </citation>
    <scope>NUCLEOTIDE SEQUENCE [LARGE SCALE GENOMIC DNA]</scope>
    <source>
        <strain evidence="12">Mput9231</strain>
    </source>
</reference>
<evidence type="ECO:0000259" key="10">
    <source>
        <dbReference type="Pfam" id="PF02603"/>
    </source>
</evidence>
<comment type="similarity">
    <text evidence="2">Belongs to the HPrK/P family.</text>
</comment>
<evidence type="ECO:0000256" key="5">
    <source>
        <dbReference type="ARBA" id="ARBA00022741"/>
    </source>
</evidence>
<evidence type="ECO:0000256" key="4">
    <source>
        <dbReference type="ARBA" id="ARBA00022679"/>
    </source>
</evidence>
<dbReference type="GO" id="GO:0006109">
    <property type="term" value="P:regulation of carbohydrate metabolic process"/>
    <property type="evidence" value="ECO:0007669"/>
    <property type="project" value="InterPro"/>
</dbReference>
<protein>
    <submittedName>
        <fullName evidence="12">HPr kinase/phosphorylase</fullName>
    </submittedName>
</protein>
<comment type="catalytic activity">
    <reaction evidence="9">
        <text>[HPr protein]-O-phospho-L-serine + phosphate + H(+) = [HPr protein]-L-serine + diphosphate</text>
        <dbReference type="Rhea" id="RHEA:46604"/>
        <dbReference type="Rhea" id="RHEA-COMP:11602"/>
        <dbReference type="Rhea" id="RHEA-COMP:11603"/>
        <dbReference type="ChEBI" id="CHEBI:15378"/>
        <dbReference type="ChEBI" id="CHEBI:29999"/>
        <dbReference type="ChEBI" id="CHEBI:33019"/>
        <dbReference type="ChEBI" id="CHEBI:43474"/>
        <dbReference type="ChEBI" id="CHEBI:83421"/>
    </reaction>
</comment>
<keyword evidence="13" id="KW-1185">Reference proteome</keyword>
<evidence type="ECO:0000256" key="7">
    <source>
        <dbReference type="ARBA" id="ARBA00022840"/>
    </source>
</evidence>
<dbReference type="Proteomes" id="UP000012984">
    <property type="component" value="Chromosome"/>
</dbReference>
<evidence type="ECO:0000256" key="1">
    <source>
        <dbReference type="ARBA" id="ARBA00001120"/>
    </source>
</evidence>
<dbReference type="NCBIfam" id="TIGR00679">
    <property type="entry name" value="hpr-ser"/>
    <property type="match status" value="1"/>
</dbReference>
<keyword evidence="4" id="KW-0808">Transferase</keyword>
<evidence type="ECO:0000256" key="9">
    <source>
        <dbReference type="ARBA" id="ARBA00047657"/>
    </source>
</evidence>
<keyword evidence="8" id="KW-0511">Multifunctional enzyme</keyword>
<dbReference type="KEGG" id="mput:MPUT9231_6410"/>
<dbReference type="GO" id="GO:0004674">
    <property type="term" value="F:protein serine/threonine kinase activity"/>
    <property type="evidence" value="ECO:0007669"/>
    <property type="project" value="UniProtKB-KW"/>
</dbReference>
<sequence length="319" mass="35859">MNLLTKGEIMNIKDLVSDYNFEIISGKNKFDTQINSYGLNRAGLELTGYFVKAADKKNKRVVLLSSKENSYVTQFDKELKAKKYFDLMNSGTPVIIITQKFTDPVLVEVAKKLDFPLLRTTGESTTQIIRKILDVFDKYFSPSIEEHATLLNIFGKGVLIKGRSGIGKSEVSLELVKNNHLFIGDDRIILTNKSNKIFGQAHPILKNLIEVRGIGIFDIAKASGYQVIMQESVVDLVIELVDFEKDKVDQTERIGIEHKKINILGVDVKYIQIPVSAGRSLANIIESAVSQFKINQSEQAEDIIDVLKQRTNQYLKGSK</sequence>
<organism evidence="12 13">
    <name type="scientific">Mycoplasma putrefaciens Mput9231</name>
    <dbReference type="NCBI Taxonomy" id="1292033"/>
    <lineage>
        <taxon>Bacteria</taxon>
        <taxon>Bacillati</taxon>
        <taxon>Mycoplasmatota</taxon>
        <taxon>Mollicutes</taxon>
        <taxon>Mycoplasmataceae</taxon>
        <taxon>Mycoplasma</taxon>
    </lineage>
</organism>
<dbReference type="Pfam" id="PF07475">
    <property type="entry name" value="Hpr_kinase_C"/>
    <property type="match status" value="1"/>
</dbReference>
<dbReference type="Gene3D" id="3.40.1390.20">
    <property type="entry name" value="HprK N-terminal domain-like"/>
    <property type="match status" value="1"/>
</dbReference>
<name>M9WI45_9MOLU</name>
<dbReference type="InterPro" id="IPR003755">
    <property type="entry name" value="HPr(Ser)_kin/Pase"/>
</dbReference>
<dbReference type="GO" id="GO:0005524">
    <property type="term" value="F:ATP binding"/>
    <property type="evidence" value="ECO:0007669"/>
    <property type="project" value="UniProtKB-KW"/>
</dbReference>
<comment type="catalytic activity">
    <reaction evidence="1">
        <text>[HPr protein]-L-serine + ATP = [HPr protein]-O-phospho-L-serine + ADP + H(+)</text>
        <dbReference type="Rhea" id="RHEA:46600"/>
        <dbReference type="Rhea" id="RHEA-COMP:11602"/>
        <dbReference type="Rhea" id="RHEA-COMP:11603"/>
        <dbReference type="ChEBI" id="CHEBI:15378"/>
        <dbReference type="ChEBI" id="CHEBI:29999"/>
        <dbReference type="ChEBI" id="CHEBI:30616"/>
        <dbReference type="ChEBI" id="CHEBI:83421"/>
        <dbReference type="ChEBI" id="CHEBI:456216"/>
    </reaction>
</comment>
<accession>M9WI45</accession>
<dbReference type="InterPro" id="IPR028979">
    <property type="entry name" value="Ser_kin/Pase_Hpr-like_N_sf"/>
</dbReference>